<dbReference type="EMBL" id="AE016827">
    <property type="protein sequence ID" value="AAU37386.1"/>
    <property type="molecule type" value="Genomic_DNA"/>
</dbReference>
<sequence>MAEVKNLLIGPAIHRILRLTCGYFRQQRNRL</sequence>
<dbReference type="HOGENOM" id="CLU_3397302_0_0_6"/>
<protein>
    <submittedName>
        <fullName evidence="1">Uncharacterized protein</fullName>
    </submittedName>
</protein>
<dbReference type="AlphaFoldDB" id="Q65UH4"/>
<evidence type="ECO:0000313" key="2">
    <source>
        <dbReference type="Proteomes" id="UP000000607"/>
    </source>
</evidence>
<gene>
    <name evidence="1" type="ordered locus">MS0779</name>
</gene>
<dbReference type="KEGG" id="msu:MS0779"/>
<keyword evidence="2" id="KW-1185">Reference proteome</keyword>
<accession>Q65UH4</accession>
<organism evidence="1 2">
    <name type="scientific">Mannheimia succiniciproducens (strain KCTC 0769BP / MBEL55E)</name>
    <dbReference type="NCBI Taxonomy" id="221988"/>
    <lineage>
        <taxon>Bacteria</taxon>
        <taxon>Pseudomonadati</taxon>
        <taxon>Pseudomonadota</taxon>
        <taxon>Gammaproteobacteria</taxon>
        <taxon>Pasteurellales</taxon>
        <taxon>Pasteurellaceae</taxon>
        <taxon>Basfia</taxon>
    </lineage>
</organism>
<proteinExistence type="predicted"/>
<evidence type="ECO:0000313" key="1">
    <source>
        <dbReference type="EMBL" id="AAU37386.1"/>
    </source>
</evidence>
<dbReference type="Proteomes" id="UP000000607">
    <property type="component" value="Chromosome"/>
</dbReference>
<reference evidence="1 2" key="1">
    <citation type="journal article" date="2004" name="Nat. Biotechnol.">
        <title>The genome sequence of the capnophilic rumen bacterium Mannheimia succiniciproducens.</title>
        <authorList>
            <person name="Hong S.H."/>
            <person name="Kim J.S."/>
            <person name="Lee S.Y."/>
            <person name="In Y.H."/>
            <person name="Choi S.S."/>
            <person name="Rih J.-K."/>
            <person name="Kim C.H."/>
            <person name="Jeong H."/>
            <person name="Hur C.G."/>
            <person name="Kim J.J."/>
        </authorList>
    </citation>
    <scope>NUCLEOTIDE SEQUENCE [LARGE SCALE GENOMIC DNA]</scope>
    <source>
        <strain evidence="2">KCTC 0769BP / MBEL55E</strain>
    </source>
</reference>
<name>Q65UH4_MANSM</name>